<reference evidence="1" key="1">
    <citation type="journal article" date="2014" name="Front. Microbiol.">
        <title>High frequency of phylogenetically diverse reductive dehalogenase-homologous genes in deep subseafloor sedimentary metagenomes.</title>
        <authorList>
            <person name="Kawai M."/>
            <person name="Futagami T."/>
            <person name="Toyoda A."/>
            <person name="Takaki Y."/>
            <person name="Nishi S."/>
            <person name="Hori S."/>
            <person name="Arai W."/>
            <person name="Tsubouchi T."/>
            <person name="Morono Y."/>
            <person name="Uchiyama I."/>
            <person name="Ito T."/>
            <person name="Fujiyama A."/>
            <person name="Inagaki F."/>
            <person name="Takami H."/>
        </authorList>
    </citation>
    <scope>NUCLEOTIDE SEQUENCE</scope>
    <source>
        <strain evidence="1">Expedition CK06-06</strain>
    </source>
</reference>
<evidence type="ECO:0000313" key="1">
    <source>
        <dbReference type="EMBL" id="GAF68531.1"/>
    </source>
</evidence>
<feature type="non-terminal residue" evidence="1">
    <location>
        <position position="190"/>
    </location>
</feature>
<accession>X0RZX0</accession>
<organism evidence="1">
    <name type="scientific">marine sediment metagenome</name>
    <dbReference type="NCBI Taxonomy" id="412755"/>
    <lineage>
        <taxon>unclassified sequences</taxon>
        <taxon>metagenomes</taxon>
        <taxon>ecological metagenomes</taxon>
    </lineage>
</organism>
<dbReference type="EMBL" id="BARS01006416">
    <property type="protein sequence ID" value="GAF68531.1"/>
    <property type="molecule type" value="Genomic_DNA"/>
</dbReference>
<proteinExistence type="predicted"/>
<name>X0RZX0_9ZZZZ</name>
<comment type="caution">
    <text evidence="1">The sequence shown here is derived from an EMBL/GenBank/DDBJ whole genome shotgun (WGS) entry which is preliminary data.</text>
</comment>
<dbReference type="AlphaFoldDB" id="X0RZX0"/>
<gene>
    <name evidence="1" type="ORF">S01H1_12488</name>
</gene>
<protein>
    <submittedName>
        <fullName evidence="1">Uncharacterized protein</fullName>
    </submittedName>
</protein>
<sequence length="190" mass="20547">MSMMNRPRPNLMSHIGVSSGEAQDMRVETRVLEPRTFTQSRSGGQVSFDLPREGLLDQDLFLDIQLTNTAYAGAGALMGMPVMAGVLGCLQTGTIYYNNILLQQTTELAQLLQLKMCFVEQDIRDQTYQVKIGSFSGIMVDTDSLTAAGATSIGKYSMNASNVGRGIVGLQEGVITATGVINPDQYDKVP</sequence>